<comment type="similarity">
    <text evidence="1">Belongs to the bacterial solute-binding protein 8 family.</text>
</comment>
<dbReference type="Proteomes" id="UP000267128">
    <property type="component" value="Unassembled WGS sequence"/>
</dbReference>
<gene>
    <name evidence="4" type="ORF">EFK50_14875</name>
</gene>
<dbReference type="PANTHER" id="PTHR30535:SF4">
    <property type="entry name" value="HEMIN-BINDING PERIPLASMIC PROTEIN HMUT"/>
    <property type="match status" value="1"/>
</dbReference>
<keyword evidence="5" id="KW-1185">Reference proteome</keyword>
<feature type="domain" description="Fe/B12 periplasmic-binding" evidence="3">
    <location>
        <begin position="99"/>
        <end position="364"/>
    </location>
</feature>
<dbReference type="Gene3D" id="3.40.50.1980">
    <property type="entry name" value="Nitrogenase molybdenum iron protein domain"/>
    <property type="match status" value="2"/>
</dbReference>
<dbReference type="PROSITE" id="PS51257">
    <property type="entry name" value="PROKAR_LIPOPROTEIN"/>
    <property type="match status" value="1"/>
</dbReference>
<accession>A0A3N0CHQ7</accession>
<evidence type="ECO:0000313" key="4">
    <source>
        <dbReference type="EMBL" id="RNL62997.1"/>
    </source>
</evidence>
<feature type="signal peptide" evidence="2">
    <location>
        <begin position="1"/>
        <end position="22"/>
    </location>
</feature>
<protein>
    <submittedName>
        <fullName evidence="4">Hemin receptor</fullName>
    </submittedName>
</protein>
<feature type="chain" id="PRO_5018006705" evidence="2">
    <location>
        <begin position="23"/>
        <end position="367"/>
    </location>
</feature>
<dbReference type="RefSeq" id="WP_123228289.1">
    <property type="nucleotide sequence ID" value="NZ_RJSE01000007.1"/>
</dbReference>
<dbReference type="PANTHER" id="PTHR30535">
    <property type="entry name" value="VITAMIN B12-BINDING PROTEIN"/>
    <property type="match status" value="1"/>
</dbReference>
<dbReference type="InterPro" id="IPR050902">
    <property type="entry name" value="ABC_Transporter_SBP"/>
</dbReference>
<organism evidence="4 5">
    <name type="scientific">Nocardioides marmoriginsengisoli</name>
    <dbReference type="NCBI Taxonomy" id="661483"/>
    <lineage>
        <taxon>Bacteria</taxon>
        <taxon>Bacillati</taxon>
        <taxon>Actinomycetota</taxon>
        <taxon>Actinomycetes</taxon>
        <taxon>Propionibacteriales</taxon>
        <taxon>Nocardioidaceae</taxon>
        <taxon>Nocardioides</taxon>
    </lineage>
</organism>
<evidence type="ECO:0000256" key="2">
    <source>
        <dbReference type="SAM" id="SignalP"/>
    </source>
</evidence>
<evidence type="ECO:0000313" key="5">
    <source>
        <dbReference type="Proteomes" id="UP000267128"/>
    </source>
</evidence>
<dbReference type="PROSITE" id="PS50983">
    <property type="entry name" value="FE_B12_PBP"/>
    <property type="match status" value="1"/>
</dbReference>
<dbReference type="EMBL" id="RJSE01000007">
    <property type="protein sequence ID" value="RNL62997.1"/>
    <property type="molecule type" value="Genomic_DNA"/>
</dbReference>
<sequence length="367" mass="38264">MRNRGSGITRFVLVGLVLTVLAACGTATQGHGDGDEVAAPTLANVKPLADPKTWTGVAHAGLPPVAIDPVTDDPAPKLPVTVTDSQGTKVTVTDTSRILALDIYGTLAQTVFELGLGDSVVGRDLSTQFPEARDLPMVTSDKGHDLIAEQILATNPSVILTDTSLGPWDVILQMRDSGIPVVVVDSKRSLDNLASLTEEVATALGVPAEGKKLGARIQADAKATAAQIAEVAPTALEDKLRMVFLYVRGQAGVYYMFGEGSGADSLIETLGGYDVAAEIDWSGMKPVTDEAIVAAQPDLILMMTKGLESVGGIDGLLDRIPAIANTPAGQNKRIVDMVDTGILSYGPRTAEVLNSLAVAVYAPEALQ</sequence>
<dbReference type="SUPFAM" id="SSF53807">
    <property type="entry name" value="Helical backbone' metal receptor"/>
    <property type="match status" value="1"/>
</dbReference>
<keyword evidence="4" id="KW-0675">Receptor</keyword>
<evidence type="ECO:0000256" key="1">
    <source>
        <dbReference type="ARBA" id="ARBA00008814"/>
    </source>
</evidence>
<comment type="caution">
    <text evidence="4">The sequence shown here is derived from an EMBL/GenBank/DDBJ whole genome shotgun (WGS) entry which is preliminary data.</text>
</comment>
<dbReference type="AlphaFoldDB" id="A0A3N0CHQ7"/>
<reference evidence="4 5" key="1">
    <citation type="submission" date="2018-11" db="EMBL/GenBank/DDBJ databases">
        <authorList>
            <person name="Li F."/>
        </authorList>
    </citation>
    <scope>NUCLEOTIDE SEQUENCE [LARGE SCALE GENOMIC DNA]</scope>
    <source>
        <strain evidence="4 5">Gsoil 097</strain>
    </source>
</reference>
<dbReference type="OrthoDB" id="9797736at2"/>
<dbReference type="Pfam" id="PF01497">
    <property type="entry name" value="Peripla_BP_2"/>
    <property type="match status" value="1"/>
</dbReference>
<dbReference type="InterPro" id="IPR002491">
    <property type="entry name" value="ABC_transptr_periplasmic_BD"/>
</dbReference>
<proteinExistence type="inferred from homology"/>
<name>A0A3N0CHQ7_9ACTN</name>
<evidence type="ECO:0000259" key="3">
    <source>
        <dbReference type="PROSITE" id="PS50983"/>
    </source>
</evidence>
<keyword evidence="2" id="KW-0732">Signal</keyword>